<gene>
    <name evidence="2" type="ORF">AMAG_05114</name>
</gene>
<evidence type="ECO:0000313" key="3">
    <source>
        <dbReference type="Proteomes" id="UP000054350"/>
    </source>
</evidence>
<evidence type="ECO:0000256" key="1">
    <source>
        <dbReference type="SAM" id="MobiDB-lite"/>
    </source>
</evidence>
<dbReference type="OrthoDB" id="551302at2759"/>
<dbReference type="InterPro" id="IPR007062">
    <property type="entry name" value="PPI-2"/>
</dbReference>
<name>A0A0L0S7A6_ALLM3</name>
<organism evidence="2 3">
    <name type="scientific">Allomyces macrogynus (strain ATCC 38327)</name>
    <name type="common">Allomyces javanicus var. macrogynus</name>
    <dbReference type="NCBI Taxonomy" id="578462"/>
    <lineage>
        <taxon>Eukaryota</taxon>
        <taxon>Fungi</taxon>
        <taxon>Fungi incertae sedis</taxon>
        <taxon>Blastocladiomycota</taxon>
        <taxon>Blastocladiomycetes</taxon>
        <taxon>Blastocladiales</taxon>
        <taxon>Blastocladiaceae</taxon>
        <taxon>Allomyces</taxon>
    </lineage>
</organism>
<dbReference type="AlphaFoldDB" id="A0A0L0S7A6"/>
<dbReference type="Pfam" id="PF04979">
    <property type="entry name" value="IPP-2"/>
    <property type="match status" value="1"/>
</dbReference>
<evidence type="ECO:0008006" key="4">
    <source>
        <dbReference type="Google" id="ProtNLM"/>
    </source>
</evidence>
<feature type="region of interest" description="Disordered" evidence="1">
    <location>
        <begin position="96"/>
        <end position="153"/>
    </location>
</feature>
<dbReference type="VEuPathDB" id="FungiDB:AMAG_05114"/>
<evidence type="ECO:0000313" key="2">
    <source>
        <dbReference type="EMBL" id="KNE58306.1"/>
    </source>
</evidence>
<feature type="region of interest" description="Disordered" evidence="1">
    <location>
        <begin position="1"/>
        <end position="25"/>
    </location>
</feature>
<reference evidence="2 3" key="1">
    <citation type="submission" date="2009-11" db="EMBL/GenBank/DDBJ databases">
        <title>Annotation of Allomyces macrogynus ATCC 38327.</title>
        <authorList>
            <consortium name="The Broad Institute Genome Sequencing Platform"/>
            <person name="Russ C."/>
            <person name="Cuomo C."/>
            <person name="Burger G."/>
            <person name="Gray M.W."/>
            <person name="Holland P.W.H."/>
            <person name="King N."/>
            <person name="Lang F.B.F."/>
            <person name="Roger A.J."/>
            <person name="Ruiz-Trillo I."/>
            <person name="Young S.K."/>
            <person name="Zeng Q."/>
            <person name="Gargeya S."/>
            <person name="Fitzgerald M."/>
            <person name="Haas B."/>
            <person name="Abouelleil A."/>
            <person name="Alvarado L."/>
            <person name="Arachchi H.M."/>
            <person name="Berlin A."/>
            <person name="Chapman S.B."/>
            <person name="Gearin G."/>
            <person name="Goldberg J."/>
            <person name="Griggs A."/>
            <person name="Gujja S."/>
            <person name="Hansen M."/>
            <person name="Heiman D."/>
            <person name="Howarth C."/>
            <person name="Larimer J."/>
            <person name="Lui A."/>
            <person name="MacDonald P.J.P."/>
            <person name="McCowen C."/>
            <person name="Montmayeur A."/>
            <person name="Murphy C."/>
            <person name="Neiman D."/>
            <person name="Pearson M."/>
            <person name="Priest M."/>
            <person name="Roberts A."/>
            <person name="Saif S."/>
            <person name="Shea T."/>
            <person name="Sisk P."/>
            <person name="Stolte C."/>
            <person name="Sykes S."/>
            <person name="Wortman J."/>
            <person name="Nusbaum C."/>
            <person name="Birren B."/>
        </authorList>
    </citation>
    <scope>NUCLEOTIDE SEQUENCE [LARGE SCALE GENOMIC DNA]</scope>
    <source>
        <strain evidence="2 3">ATCC 38327</strain>
    </source>
</reference>
<feature type="compositionally biased region" description="Acidic residues" evidence="1">
    <location>
        <begin position="171"/>
        <end position="183"/>
    </location>
</feature>
<dbReference type="GO" id="GO:0004864">
    <property type="term" value="F:protein phosphatase inhibitor activity"/>
    <property type="evidence" value="ECO:0007669"/>
    <property type="project" value="InterPro"/>
</dbReference>
<feature type="compositionally biased region" description="Basic and acidic residues" evidence="1">
    <location>
        <begin position="1"/>
        <end position="24"/>
    </location>
</feature>
<feature type="compositionally biased region" description="Basic and acidic residues" evidence="1">
    <location>
        <begin position="116"/>
        <end position="127"/>
    </location>
</feature>
<feature type="region of interest" description="Disordered" evidence="1">
    <location>
        <begin position="251"/>
        <end position="302"/>
    </location>
</feature>
<dbReference type="GO" id="GO:0009966">
    <property type="term" value="P:regulation of signal transduction"/>
    <property type="evidence" value="ECO:0007669"/>
    <property type="project" value="InterPro"/>
</dbReference>
<feature type="compositionally biased region" description="Low complexity" evidence="1">
    <location>
        <begin position="293"/>
        <end position="302"/>
    </location>
</feature>
<dbReference type="eggNOG" id="ENOG502S7WR">
    <property type="taxonomic scope" value="Eukaryota"/>
</dbReference>
<dbReference type="EMBL" id="GG745332">
    <property type="protein sequence ID" value="KNE58306.1"/>
    <property type="molecule type" value="Genomic_DNA"/>
</dbReference>
<feature type="compositionally biased region" description="Basic and acidic residues" evidence="1">
    <location>
        <begin position="270"/>
        <end position="279"/>
    </location>
</feature>
<keyword evidence="3" id="KW-1185">Reference proteome</keyword>
<protein>
    <recommendedName>
        <fullName evidence="4">Protein phosphatase inhibitor 2 (IPP-2)</fullName>
    </recommendedName>
</protein>
<dbReference type="PANTHER" id="PTHR12398">
    <property type="entry name" value="PROTEIN PHOSPHATASE INHIBITOR"/>
    <property type="match status" value="1"/>
</dbReference>
<feature type="compositionally biased region" description="Basic and acidic residues" evidence="1">
    <location>
        <begin position="138"/>
        <end position="153"/>
    </location>
</feature>
<dbReference type="STRING" id="578462.A0A0L0S7A6"/>
<dbReference type="PANTHER" id="PTHR12398:SF20">
    <property type="entry name" value="PROTEIN PHOSPHATASE 1 REGULATORY INHIBITOR SUBUNIT 2"/>
    <property type="match status" value="1"/>
</dbReference>
<reference evidence="3" key="2">
    <citation type="submission" date="2009-11" db="EMBL/GenBank/DDBJ databases">
        <title>The Genome Sequence of Allomyces macrogynus strain ATCC 38327.</title>
        <authorList>
            <consortium name="The Broad Institute Genome Sequencing Platform"/>
            <person name="Russ C."/>
            <person name="Cuomo C."/>
            <person name="Shea T."/>
            <person name="Young S.K."/>
            <person name="Zeng Q."/>
            <person name="Koehrsen M."/>
            <person name="Haas B."/>
            <person name="Borodovsky M."/>
            <person name="Guigo R."/>
            <person name="Alvarado L."/>
            <person name="Berlin A."/>
            <person name="Borenstein D."/>
            <person name="Chen Z."/>
            <person name="Engels R."/>
            <person name="Freedman E."/>
            <person name="Gellesch M."/>
            <person name="Goldberg J."/>
            <person name="Griggs A."/>
            <person name="Gujja S."/>
            <person name="Heiman D."/>
            <person name="Hepburn T."/>
            <person name="Howarth C."/>
            <person name="Jen D."/>
            <person name="Larson L."/>
            <person name="Lewis B."/>
            <person name="Mehta T."/>
            <person name="Park D."/>
            <person name="Pearson M."/>
            <person name="Roberts A."/>
            <person name="Saif S."/>
            <person name="Shenoy N."/>
            <person name="Sisk P."/>
            <person name="Stolte C."/>
            <person name="Sykes S."/>
            <person name="Walk T."/>
            <person name="White J."/>
            <person name="Yandava C."/>
            <person name="Burger G."/>
            <person name="Gray M.W."/>
            <person name="Holland P.W.H."/>
            <person name="King N."/>
            <person name="Lang F.B.F."/>
            <person name="Roger A.J."/>
            <person name="Ruiz-Trillo I."/>
            <person name="Lander E."/>
            <person name="Nusbaum C."/>
        </authorList>
    </citation>
    <scope>NUCLEOTIDE SEQUENCE [LARGE SCALE GENOMIC DNA]</scope>
    <source>
        <strain evidence="3">ATCC 38327</strain>
    </source>
</reference>
<feature type="region of interest" description="Disordered" evidence="1">
    <location>
        <begin position="166"/>
        <end position="194"/>
    </location>
</feature>
<proteinExistence type="predicted"/>
<accession>A0A0L0S7A6</accession>
<sequence length="372" mass="40054">MSDHDLDHDMHQHEHDAHDHEHGPLRPILKAGRSFERSNAHLRWDEDTIRMHDAERGTRMKIDEPKTPFMKYDASMEDLDGGVPPLELSAAMDVVAASPPQSPQHRRPSSASSDHWTTDSEHDEDHAGASGDEDETPEERAERHRRFEQMRAQHYNMKEALARARWLAEHEDAEANEEDDADNESDHEPPAMPAIPAAFQVSGESAVAVGMTNMSAGLGVVAATAPAAAAAATGTVDKVDRVDKDAGLAVAAEGEDQSAAGKGPVAAAGHETDGDKQEAVESNDNTETRSNDADSAAPATNATTTTTALDSTTTKMRGSIDTHPALVPATAQTNNDMSTAVVVKPASKSSWWSLLGRWFRRRIGLSSSANKS</sequence>
<dbReference type="Proteomes" id="UP000054350">
    <property type="component" value="Unassembled WGS sequence"/>
</dbReference>